<feature type="transmembrane region" description="Helical" evidence="1">
    <location>
        <begin position="20"/>
        <end position="40"/>
    </location>
</feature>
<reference evidence="3" key="1">
    <citation type="submission" date="2023-03" db="EMBL/GenBank/DDBJ databases">
        <title>Multiphase analysis and comparison of six strains from genera Psychromarinibacter, Lutimaribacter, and Maritimibacter, including a novel species: Psychromarinibacter sediminicola sp. nov.</title>
        <authorList>
            <person name="Wang Y.-H."/>
            <person name="Ye M.-Q."/>
            <person name="Du Z.-J."/>
        </authorList>
    </citation>
    <scope>NUCLEOTIDE SEQUENCE</scope>
    <source>
        <strain evidence="3">C21-152</strain>
    </source>
</reference>
<dbReference type="EMBL" id="JARGYC010000002">
    <property type="protein sequence ID" value="MDF0599413.1"/>
    <property type="molecule type" value="Genomic_DNA"/>
</dbReference>
<evidence type="ECO:0000256" key="1">
    <source>
        <dbReference type="SAM" id="Phobius"/>
    </source>
</evidence>
<comment type="caution">
    <text evidence="3">The sequence shown here is derived from an EMBL/GenBank/DDBJ whole genome shotgun (WGS) entry which is preliminary data.</text>
</comment>
<feature type="transmembrane region" description="Helical" evidence="1">
    <location>
        <begin position="52"/>
        <end position="73"/>
    </location>
</feature>
<dbReference type="PANTHER" id="PTHR35342:SF5">
    <property type="entry name" value="TRICARBOXYLIC TRANSPORT PROTEIN"/>
    <property type="match status" value="1"/>
</dbReference>
<feature type="transmembrane region" description="Helical" evidence="1">
    <location>
        <begin position="394"/>
        <end position="427"/>
    </location>
</feature>
<dbReference type="PANTHER" id="PTHR35342">
    <property type="entry name" value="TRICARBOXYLIC TRANSPORT PROTEIN"/>
    <property type="match status" value="1"/>
</dbReference>
<feature type="transmembrane region" description="Helical" evidence="1">
    <location>
        <begin position="317"/>
        <end position="339"/>
    </location>
</feature>
<sequence>MIIDHLGNALELVLTWKMALVMLSCALFGLFVGAVPGLSATMATAMLVPLTFFMDPVPAISAIVTTAAMAIFASDIPAALVRIPGTAASAAYVGDLTALTAKGRVGRALGISVTASAIGGVFGSLVLMFAAPQLALVSLNFTSFEYFWLALLGLSAAVMLGNASVLKSLMALAIGLMIASVGMDTTSGTPRFTFGSASLLDGVAFVPALIGMFAVPELIRTFVHRDETPPVAPIGNPFRMFEGLGRVLMTSKLNLLRSSTIGTAIGILPGAGSDIGSWISYAVSKRFSRKPETYGKGSEEAVLGACAANNSALSGAYVPAMVFGIPGDSITAIVIGVLYVKGLNPGPMVFLTNADTVAAIFLVFLLANLLIVPLGLLAIALASQVLRVPKIALAPLILGFCIVGSYSIDAAASGIVIMIVLGVLAYLMEENGFPVAPTILGIVMGLLVERNLVSNMIKADGTFMPFVERPIAAGLALTCLVVWTVPAVGWLLQRRRRAAARTAAKQES</sequence>
<dbReference type="AlphaFoldDB" id="A0AAE3NLD6"/>
<dbReference type="InterPro" id="IPR002823">
    <property type="entry name" value="DUF112_TM"/>
</dbReference>
<name>A0AAE3NLD6_9RHOB</name>
<dbReference type="Proteomes" id="UP001220964">
    <property type="component" value="Unassembled WGS sequence"/>
</dbReference>
<feature type="transmembrane region" description="Helical" evidence="1">
    <location>
        <begin position="359"/>
        <end position="382"/>
    </location>
</feature>
<feature type="domain" description="DUF112" evidence="2">
    <location>
        <begin position="20"/>
        <end position="440"/>
    </location>
</feature>
<dbReference type="Pfam" id="PF01970">
    <property type="entry name" value="TctA"/>
    <property type="match status" value="1"/>
</dbReference>
<evidence type="ECO:0000259" key="2">
    <source>
        <dbReference type="Pfam" id="PF01970"/>
    </source>
</evidence>
<organism evidence="3 4">
    <name type="scientific">Psychromarinibacter sediminicola</name>
    <dbReference type="NCBI Taxonomy" id="3033385"/>
    <lineage>
        <taxon>Bacteria</taxon>
        <taxon>Pseudomonadati</taxon>
        <taxon>Pseudomonadota</taxon>
        <taxon>Alphaproteobacteria</taxon>
        <taxon>Rhodobacterales</taxon>
        <taxon>Paracoccaceae</taxon>
        <taxon>Psychromarinibacter</taxon>
    </lineage>
</organism>
<evidence type="ECO:0000313" key="4">
    <source>
        <dbReference type="Proteomes" id="UP001220964"/>
    </source>
</evidence>
<feature type="transmembrane region" description="Helical" evidence="1">
    <location>
        <begin position="192"/>
        <end position="215"/>
    </location>
</feature>
<proteinExistence type="predicted"/>
<accession>A0AAE3NLD6</accession>
<keyword evidence="1" id="KW-0472">Membrane</keyword>
<evidence type="ECO:0000313" key="3">
    <source>
        <dbReference type="EMBL" id="MDF0599413.1"/>
    </source>
</evidence>
<gene>
    <name evidence="3" type="ORF">P1J78_01590</name>
</gene>
<feature type="transmembrane region" description="Helical" evidence="1">
    <location>
        <begin position="168"/>
        <end position="186"/>
    </location>
</feature>
<feature type="transmembrane region" description="Helical" evidence="1">
    <location>
        <begin position="108"/>
        <end position="131"/>
    </location>
</feature>
<dbReference type="RefSeq" id="WP_275565553.1">
    <property type="nucleotide sequence ID" value="NZ_JARGYC010000002.1"/>
</dbReference>
<keyword evidence="4" id="KW-1185">Reference proteome</keyword>
<protein>
    <submittedName>
        <fullName evidence="3">Tripartite tricarboxylate transporter permease</fullName>
    </submittedName>
</protein>
<keyword evidence="1" id="KW-0812">Transmembrane</keyword>
<keyword evidence="1" id="KW-1133">Transmembrane helix</keyword>
<feature type="transmembrane region" description="Helical" evidence="1">
    <location>
        <begin position="471"/>
        <end position="492"/>
    </location>
</feature>